<evidence type="ECO:0000313" key="3">
    <source>
        <dbReference type="Proteomes" id="UP000305067"/>
    </source>
</evidence>
<feature type="region of interest" description="Disordered" evidence="1">
    <location>
        <begin position="1597"/>
        <end position="1631"/>
    </location>
</feature>
<feature type="compositionally biased region" description="Pro residues" evidence="1">
    <location>
        <begin position="1785"/>
        <end position="1804"/>
    </location>
</feature>
<proteinExistence type="predicted"/>
<reference evidence="2 3" key="1">
    <citation type="journal article" date="2019" name="Nat. Ecol. Evol.">
        <title>Megaphylogeny resolves global patterns of mushroom evolution.</title>
        <authorList>
            <person name="Varga T."/>
            <person name="Krizsan K."/>
            <person name="Foldi C."/>
            <person name="Dima B."/>
            <person name="Sanchez-Garcia M."/>
            <person name="Sanchez-Ramirez S."/>
            <person name="Szollosi G.J."/>
            <person name="Szarkandi J.G."/>
            <person name="Papp V."/>
            <person name="Albert L."/>
            <person name="Andreopoulos W."/>
            <person name="Angelini C."/>
            <person name="Antonin V."/>
            <person name="Barry K.W."/>
            <person name="Bougher N.L."/>
            <person name="Buchanan P."/>
            <person name="Buyck B."/>
            <person name="Bense V."/>
            <person name="Catcheside P."/>
            <person name="Chovatia M."/>
            <person name="Cooper J."/>
            <person name="Damon W."/>
            <person name="Desjardin D."/>
            <person name="Finy P."/>
            <person name="Geml J."/>
            <person name="Haridas S."/>
            <person name="Hughes K."/>
            <person name="Justo A."/>
            <person name="Karasinski D."/>
            <person name="Kautmanova I."/>
            <person name="Kiss B."/>
            <person name="Kocsube S."/>
            <person name="Kotiranta H."/>
            <person name="LaButti K.M."/>
            <person name="Lechner B.E."/>
            <person name="Liimatainen K."/>
            <person name="Lipzen A."/>
            <person name="Lukacs Z."/>
            <person name="Mihaltcheva S."/>
            <person name="Morgado L.N."/>
            <person name="Niskanen T."/>
            <person name="Noordeloos M.E."/>
            <person name="Ohm R.A."/>
            <person name="Ortiz-Santana B."/>
            <person name="Ovrebo C."/>
            <person name="Racz N."/>
            <person name="Riley R."/>
            <person name="Savchenko A."/>
            <person name="Shiryaev A."/>
            <person name="Soop K."/>
            <person name="Spirin V."/>
            <person name="Szebenyi C."/>
            <person name="Tomsovsky M."/>
            <person name="Tulloss R.E."/>
            <person name="Uehling J."/>
            <person name="Grigoriev I.V."/>
            <person name="Vagvolgyi C."/>
            <person name="Papp T."/>
            <person name="Martin F.M."/>
            <person name="Miettinen O."/>
            <person name="Hibbett D.S."/>
            <person name="Nagy L.G."/>
        </authorList>
    </citation>
    <scope>NUCLEOTIDE SEQUENCE [LARGE SCALE GENOMIC DNA]</scope>
    <source>
        <strain evidence="2 3">CBS 309.79</strain>
    </source>
</reference>
<sequence length="1948" mass="215038">MSRLTSSPFHKPSPFSVIRPTLPPSPPETDTRPQSRNMILGHPQAQEYDYPEVETRSRKGSSLVYNTSGLRESRERTVQRAPKSFVIVIPPPALLSEHGQLGSTLSSGPLHRLSQGILMPLFPTMYAQLCAIAKEFNFPSTAGICLYLQYTEAGMTLTPRISDDSWAHLWGNALESRSPQPGLPISGRIEFDIDLHQARWYNIWLSSPNREHVEIPRSVSPSLIVPRVGLTSHARQDSRTTFAEDTIPDEMHDRELPVPPATLVRKHIPRKLSLVDRFDALSTKSGTRTAAPATISPPEIHVRTHALSPIVQEDEPRTARQDLQSRVNTWRASASLQAPSPFLAIGQTSLDPINMPNHIDLDEEKLNLDDFTWSVSSLGPGDSPLESIASWDRVQSVHLDRRLQASVCLTPSVCTSFGPPTGDMDDMHYLLSPYLATPDIARRQLSDCPLTPSTVTSWGPNSYPASPLDLYGYPQAPSIHLQDRATFSRPVTPTTATTWGPPSVYAPSPRVAEFIRTPDIGERSFDAQRSLPTMTWPSESPEERQPWGQVWPYVQSAEVDTVSADVSIGQKEEVEAPVPSWRGVWPYISSTTEAQESADVEIEDQRFRSHVWPHTTSVDDIKVQSTSSWQHVWPYSSADLPVLVEQGAVARKLASAPQPASQESESAWRHSWPYTSTKAADPAWKFSFPAYDASEQQLRKTIWPYNLATSSKETNAPQTWQHIWPYGRRTSLPEGQMRDHIWPYNMPVLSEKPLAESGPWKRVWPYTASQEEERSVVTVSHAAAPSTWNHGWPYNASSAPGRSSLEDGSPTWQHNWPQYSQSVSSDLVAAKQPASFGNDWLKSIGSISGGSSVAAFGRTHVWPYNGSSNTTDRTHSSMSPASRGAKHVPDYPWNLSCIYSVVIRSQASAKAKNAAPARKRMPAYPWNLEEIYPAREEKEMSSGGLGYPLNLANIYSSLGSGGPGYPMNLANIYPPVRAMSPAQPNGNPHNLMNIYPPVSTSRRVCSSRSTPVAQGFLGGDQSQYPWNLNNIYPSANVISNSAPADPQNLYAIYPPVQDGSVSRQSTPASRTQMGYPHNLRHIYPAPQGTSKRTDSYSPASIAMLGYPQTLYEIYPPLANAVFSQAIRSSHTDTEYPQNLRYIYPAVQGTSSATIAAPGYPQHLFEIYPPVTNNSVVRQAIRFSNPALGYPHNLRNIYPASGTSKTMSSYSPAFSAVHGYPENLNAIYPPVANASVSGQAAPSLRTHMAYPHNLRHIYPPHQSNDELARMVGAVDKKGYPDNLKFIYSPVYQRGPMASRKFVEYPFNLLCLHGSPEQHTPASVSSKDYPFNLSRIYMPKDQRVCAIDEAQRGYPDNLPNIYVRLDTGKIDTLIGAKGYPHNLFEIYPPHRPTVDKTSQDGYPHNLSGIYQPLEERTASQDQQRGGYPDNLFNIYPSVGQHATTPQLSCNPQEYPWNVYSIFHPYESIMPSATDYPHNLLAIYPSIQGLVAPSCNGATTASGQLTSTSNSGDAGYPSNLMNIYANPRPSLHHTSPYPWNICEIYSASLTNAERPAFIPSERLLPLVQVSLPSTYPNLVIYAPIYPANLASIYPATTVTQSSQQSPSHYPTFSLYHSSSTRKNDVPYSTPSRRVQRRTHAELVGIVIIERSRRLPPPLKPSTEVNALRLHRKTHAELHAQVMWASSKPLSAPQSASPKRSRFVLRPSWSKTGTPGSSVDLSTVAATSISTVIGSSATQPEVHDTRDPVFPPGVVDDALNSSISGSSDRTSRNLTSLRTSRLHSARTSLPPPLAPSPSTRLPPVPASPASPSSASRRSSKMRHPSSPRPGGPRPLSTHRAYEPPTPKLSLEKAPILEAETFHPSVQPRVGYRAPPRTMSMALPSNPAVNLSRSNTTPKHSHARRESLVMQRVRAFNNSSVDEIPIDTLSQFPAPPRPPLPVGKLDRSKLPFA</sequence>
<evidence type="ECO:0000256" key="1">
    <source>
        <dbReference type="SAM" id="MobiDB-lite"/>
    </source>
</evidence>
<feature type="region of interest" description="Disordered" evidence="1">
    <location>
        <begin position="1"/>
        <end position="36"/>
    </location>
</feature>
<dbReference type="Proteomes" id="UP000305067">
    <property type="component" value="Unassembled WGS sequence"/>
</dbReference>
<accession>A0A5C3QH61</accession>
<organism evidence="2 3">
    <name type="scientific">Pterulicium gracile</name>
    <dbReference type="NCBI Taxonomy" id="1884261"/>
    <lineage>
        <taxon>Eukaryota</taxon>
        <taxon>Fungi</taxon>
        <taxon>Dikarya</taxon>
        <taxon>Basidiomycota</taxon>
        <taxon>Agaricomycotina</taxon>
        <taxon>Agaricomycetes</taxon>
        <taxon>Agaricomycetidae</taxon>
        <taxon>Agaricales</taxon>
        <taxon>Pleurotineae</taxon>
        <taxon>Pterulaceae</taxon>
        <taxon>Pterulicium</taxon>
    </lineage>
</organism>
<feature type="region of interest" description="Disordered" evidence="1">
    <location>
        <begin position="1879"/>
        <end position="1900"/>
    </location>
</feature>
<dbReference type="OrthoDB" id="3269353at2759"/>
<name>A0A5C3QH61_9AGAR</name>
<dbReference type="STRING" id="1884261.A0A5C3QH61"/>
<feature type="region of interest" description="Disordered" evidence="1">
    <location>
        <begin position="1731"/>
        <end position="1842"/>
    </location>
</feature>
<feature type="region of interest" description="Disordered" evidence="1">
    <location>
        <begin position="1922"/>
        <end position="1948"/>
    </location>
</feature>
<protein>
    <submittedName>
        <fullName evidence="2">Uncharacterized protein</fullName>
    </submittedName>
</protein>
<evidence type="ECO:0000313" key="2">
    <source>
        <dbReference type="EMBL" id="TFL00450.1"/>
    </source>
</evidence>
<feature type="compositionally biased region" description="Polar residues" evidence="1">
    <location>
        <begin position="1603"/>
        <end position="1629"/>
    </location>
</feature>
<dbReference type="EMBL" id="ML178828">
    <property type="protein sequence ID" value="TFL00450.1"/>
    <property type="molecule type" value="Genomic_DNA"/>
</dbReference>
<gene>
    <name evidence="2" type="ORF">BDV98DRAFT_569015</name>
</gene>
<feature type="compositionally biased region" description="Polar residues" evidence="1">
    <location>
        <begin position="1882"/>
        <end position="1893"/>
    </location>
</feature>
<keyword evidence="3" id="KW-1185">Reference proteome</keyword>
<feature type="compositionally biased region" description="Basic and acidic residues" evidence="1">
    <location>
        <begin position="1939"/>
        <end position="1948"/>
    </location>
</feature>